<comment type="caution">
    <text evidence="2">The sequence shown here is derived from an EMBL/GenBank/DDBJ whole genome shotgun (WGS) entry which is preliminary data.</text>
</comment>
<feature type="region of interest" description="Disordered" evidence="1">
    <location>
        <begin position="1"/>
        <end position="117"/>
    </location>
</feature>
<name>A0A4Y3WCX8_NITWI</name>
<evidence type="ECO:0000256" key="1">
    <source>
        <dbReference type="SAM" id="MobiDB-lite"/>
    </source>
</evidence>
<dbReference type="EMBL" id="BJNF01000080">
    <property type="protein sequence ID" value="GEC16877.1"/>
    <property type="molecule type" value="Genomic_DNA"/>
</dbReference>
<feature type="compositionally biased region" description="Pro residues" evidence="1">
    <location>
        <begin position="91"/>
        <end position="101"/>
    </location>
</feature>
<organism evidence="2 3">
    <name type="scientific">Nitrobacter winogradskyi</name>
    <name type="common">Nitrobacter agilis</name>
    <dbReference type="NCBI Taxonomy" id="913"/>
    <lineage>
        <taxon>Bacteria</taxon>
        <taxon>Pseudomonadati</taxon>
        <taxon>Pseudomonadota</taxon>
        <taxon>Alphaproteobacteria</taxon>
        <taxon>Hyphomicrobiales</taxon>
        <taxon>Nitrobacteraceae</taxon>
        <taxon>Nitrobacter</taxon>
    </lineage>
</organism>
<evidence type="ECO:0000313" key="2">
    <source>
        <dbReference type="EMBL" id="GEC16877.1"/>
    </source>
</evidence>
<reference evidence="2 3" key="1">
    <citation type="submission" date="2019-06" db="EMBL/GenBank/DDBJ databases">
        <title>Whole genome shotgun sequence of Nitrobacter winogradskyi NBRC 14297.</title>
        <authorList>
            <person name="Hosoyama A."/>
            <person name="Uohara A."/>
            <person name="Ohji S."/>
            <person name="Ichikawa N."/>
        </authorList>
    </citation>
    <scope>NUCLEOTIDE SEQUENCE [LARGE SCALE GENOMIC DNA]</scope>
    <source>
        <strain evidence="2 3">NBRC 14297</strain>
    </source>
</reference>
<proteinExistence type="predicted"/>
<accession>A0A4Y3WCX8</accession>
<feature type="compositionally biased region" description="Polar residues" evidence="1">
    <location>
        <begin position="55"/>
        <end position="73"/>
    </location>
</feature>
<dbReference type="AlphaFoldDB" id="A0A4Y3WCX8"/>
<gene>
    <name evidence="2" type="ORF">NWI01_27690</name>
</gene>
<dbReference type="Proteomes" id="UP000318825">
    <property type="component" value="Unassembled WGS sequence"/>
</dbReference>
<protein>
    <submittedName>
        <fullName evidence="2">Uncharacterized protein</fullName>
    </submittedName>
</protein>
<sequence length="171" mass="17879">MKTAKTKASAPKAEKTSRPTANAKAPAKTSSRTPAKTTAKPASGKGKVTNPVEVVTSSGTPTQQTADKPTVTTPRDALTLPLKTDSTISAPRPPMAAPPTPAATTIKPVSSPATRADVPPEAGFTLRVDGHFKNQFETLALAKQAATDLKSRFPILRIEIYDAANKARLPI</sequence>
<feature type="compositionally biased region" description="Low complexity" evidence="1">
    <location>
        <begin position="1"/>
        <end position="11"/>
    </location>
</feature>
<evidence type="ECO:0000313" key="3">
    <source>
        <dbReference type="Proteomes" id="UP000318825"/>
    </source>
</evidence>